<dbReference type="Proteomes" id="UP000823936">
    <property type="component" value="Unassembled WGS sequence"/>
</dbReference>
<protein>
    <submittedName>
        <fullName evidence="3">Amidohydrolase family protein</fullName>
    </submittedName>
</protein>
<reference evidence="3" key="2">
    <citation type="submission" date="2021-04" db="EMBL/GenBank/DDBJ databases">
        <authorList>
            <person name="Gilroy R."/>
        </authorList>
    </citation>
    <scope>NUCLEOTIDE SEQUENCE</scope>
    <source>
        <strain evidence="3">Gambia11-129</strain>
    </source>
</reference>
<dbReference type="SUPFAM" id="SSF51338">
    <property type="entry name" value="Composite domain of metallo-dependent hydrolases"/>
    <property type="match status" value="1"/>
</dbReference>
<evidence type="ECO:0000259" key="2">
    <source>
        <dbReference type="Pfam" id="PF07969"/>
    </source>
</evidence>
<reference evidence="3" key="1">
    <citation type="journal article" date="2021" name="PeerJ">
        <title>Extensive microbial diversity within the chicken gut microbiome revealed by metagenomics and culture.</title>
        <authorList>
            <person name="Gilroy R."/>
            <person name="Ravi A."/>
            <person name="Getino M."/>
            <person name="Pursley I."/>
            <person name="Horton D.L."/>
            <person name="Alikhan N.F."/>
            <person name="Baker D."/>
            <person name="Gharbi K."/>
            <person name="Hall N."/>
            <person name="Watson M."/>
            <person name="Adriaenssens E.M."/>
            <person name="Foster-Nyarko E."/>
            <person name="Jarju S."/>
            <person name="Secka A."/>
            <person name="Antonio M."/>
            <person name="Oren A."/>
            <person name="Chaudhuri R.R."/>
            <person name="La Ragione R."/>
            <person name="Hildebrand F."/>
            <person name="Pallen M.J."/>
        </authorList>
    </citation>
    <scope>NUCLEOTIDE SEQUENCE</scope>
    <source>
        <strain evidence="3">Gambia11-129</strain>
    </source>
</reference>
<dbReference type="PANTHER" id="PTHR11113">
    <property type="entry name" value="N-ACETYLGLUCOSAMINE-6-PHOSPHATE DEACETYLASE"/>
    <property type="match status" value="1"/>
</dbReference>
<dbReference type="Pfam" id="PF07969">
    <property type="entry name" value="Amidohydro_3"/>
    <property type="match status" value="1"/>
</dbReference>
<gene>
    <name evidence="3" type="ORF">IAB12_05450</name>
</gene>
<proteinExistence type="predicted"/>
<dbReference type="AlphaFoldDB" id="A0A9D1PT20"/>
<dbReference type="Gene3D" id="3.20.20.140">
    <property type="entry name" value="Metal-dependent hydrolases"/>
    <property type="match status" value="2"/>
</dbReference>
<evidence type="ECO:0000256" key="1">
    <source>
        <dbReference type="ARBA" id="ARBA00022801"/>
    </source>
</evidence>
<dbReference type="InterPro" id="IPR011059">
    <property type="entry name" value="Metal-dep_hydrolase_composite"/>
</dbReference>
<evidence type="ECO:0000313" key="3">
    <source>
        <dbReference type="EMBL" id="HIV99201.1"/>
    </source>
</evidence>
<accession>A0A9D1PT20</accession>
<organism evidence="3 4">
    <name type="scientific">Candidatus Ornithospirochaeta avicola</name>
    <dbReference type="NCBI Taxonomy" id="2840896"/>
    <lineage>
        <taxon>Bacteria</taxon>
        <taxon>Pseudomonadati</taxon>
        <taxon>Spirochaetota</taxon>
        <taxon>Spirochaetia</taxon>
        <taxon>Spirochaetales</taxon>
        <taxon>Spirochaetaceae</taxon>
        <taxon>Spirochaetaceae incertae sedis</taxon>
        <taxon>Candidatus Ornithospirochaeta</taxon>
    </lineage>
</organism>
<name>A0A9D1PT20_9SPIO</name>
<evidence type="ECO:0000313" key="4">
    <source>
        <dbReference type="Proteomes" id="UP000823936"/>
    </source>
</evidence>
<keyword evidence="1" id="KW-0378">Hydrolase</keyword>
<dbReference type="InterPro" id="IPR013108">
    <property type="entry name" value="Amidohydro_3"/>
</dbReference>
<comment type="caution">
    <text evidence="3">The sequence shown here is derived from an EMBL/GenBank/DDBJ whole genome shotgun (WGS) entry which is preliminary data.</text>
</comment>
<dbReference type="SUPFAM" id="SSF51556">
    <property type="entry name" value="Metallo-dependent hydrolases"/>
    <property type="match status" value="1"/>
</dbReference>
<sequence>MYDFPFRNAVVIDGSGKQGFCADVAVAEKRICLIDEDLSYVRASRTFDASSFFLTPGFIDIHSHTDSLCFLSPQMNEKANQGITLDVAGNCGAGFFPNTEESLPVLKEYVKDIIRSDWEIPFDDYSSLKAELKRRGCGINMSFLCSHTAIRTAVMGKDSKREASEEEIEKMCALLEKELENGACGFSTGLYYSPVIFSSRDELKALLNTAGRKGKLFSVHLRSEGNDFLSSLDEILSLALEASVKTEISHFKVIGEKNQNKLCSALSLIEKYREKGLCVSFDQYPYTYGSTSLFSLLPPSVLRLSPLEIRIALSLDIQRRDIKEEMLAGTTYESIYSLVGPEKIKIKLLENNPQYENMSLSEIASERNEDALDALLDILAEETGCAIMEDETESEENLIAIMKHPLMSFGSDSLFSVNEKSDHERSRSAVPHFLSFCVKEKGILSLAEAVARLSGRNADKLSLSERGYVREGYYADLVLLSRDTLSPDTVLVNGKLKKDKGVLQNSLPGMVI</sequence>
<dbReference type="InterPro" id="IPR032466">
    <property type="entry name" value="Metal_Hydrolase"/>
</dbReference>
<dbReference type="EMBL" id="DXHU01000020">
    <property type="protein sequence ID" value="HIV99201.1"/>
    <property type="molecule type" value="Genomic_DNA"/>
</dbReference>
<dbReference type="GO" id="GO:0016810">
    <property type="term" value="F:hydrolase activity, acting on carbon-nitrogen (but not peptide) bonds"/>
    <property type="evidence" value="ECO:0007669"/>
    <property type="project" value="InterPro"/>
</dbReference>
<feature type="domain" description="Amidohydrolase 3" evidence="2">
    <location>
        <begin position="46"/>
        <end position="235"/>
    </location>
</feature>